<evidence type="ECO:0000313" key="4">
    <source>
        <dbReference type="Proteomes" id="UP001437256"/>
    </source>
</evidence>
<reference evidence="3 4" key="1">
    <citation type="submission" date="2024-05" db="EMBL/GenBank/DDBJ databases">
        <title>A draft genome resource for the thread blight pathogen Marasmius tenuissimus strain MS-2.</title>
        <authorList>
            <person name="Yulfo-Soto G.E."/>
            <person name="Baruah I.K."/>
            <person name="Amoako-Attah I."/>
            <person name="Bukari Y."/>
            <person name="Meinhardt L.W."/>
            <person name="Bailey B.A."/>
            <person name="Cohen S.P."/>
        </authorList>
    </citation>
    <scope>NUCLEOTIDE SEQUENCE [LARGE SCALE GENOMIC DNA]</scope>
    <source>
        <strain evidence="3 4">MS-2</strain>
    </source>
</reference>
<name>A0ABR3ADQ2_9AGAR</name>
<accession>A0ABR3ADQ2</accession>
<evidence type="ECO:0000256" key="2">
    <source>
        <dbReference type="SAM" id="Phobius"/>
    </source>
</evidence>
<feature type="region of interest" description="Disordered" evidence="1">
    <location>
        <begin position="289"/>
        <end position="325"/>
    </location>
</feature>
<feature type="region of interest" description="Disordered" evidence="1">
    <location>
        <begin position="414"/>
        <end position="455"/>
    </location>
</feature>
<proteinExistence type="predicted"/>
<organism evidence="3 4">
    <name type="scientific">Marasmius tenuissimus</name>
    <dbReference type="NCBI Taxonomy" id="585030"/>
    <lineage>
        <taxon>Eukaryota</taxon>
        <taxon>Fungi</taxon>
        <taxon>Dikarya</taxon>
        <taxon>Basidiomycota</taxon>
        <taxon>Agaricomycotina</taxon>
        <taxon>Agaricomycetes</taxon>
        <taxon>Agaricomycetidae</taxon>
        <taxon>Agaricales</taxon>
        <taxon>Marasmiineae</taxon>
        <taxon>Marasmiaceae</taxon>
        <taxon>Marasmius</taxon>
    </lineage>
</organism>
<feature type="region of interest" description="Disordered" evidence="1">
    <location>
        <begin position="37"/>
        <end position="122"/>
    </location>
</feature>
<evidence type="ECO:0000313" key="3">
    <source>
        <dbReference type="EMBL" id="KAL0072066.1"/>
    </source>
</evidence>
<feature type="region of interest" description="Disordered" evidence="1">
    <location>
        <begin position="1"/>
        <end position="25"/>
    </location>
</feature>
<feature type="compositionally biased region" description="Low complexity" evidence="1">
    <location>
        <begin position="316"/>
        <end position="325"/>
    </location>
</feature>
<sequence>MSSRTRTQNDTRRHHVAANSIDTNASGLAESAISFSAFPEPPASIPSTPRSAFTFISSNSRQSPVPSYRPLRPNRKKSSSLAKSNATAQPAAPAQVPDTPYSRPYSSHDWHEGASSIDVDPTEDRLLSTSFITSLLQESSDGASTRRSMHSDAISAFSEMTYPPPSRQFISASPVPSTSTSPTTTSTRSPTSHKYPSQRPAGSRPPPSSVSPIPEATHRQGTPTDDADTFDSSLDKGPTVIRSASRSGAFRSPMPVVGVAPATIRSLSGVSGQSSSAGYAGVLEPHDEEEDNLMDNGSPRGNSQNFLRDPSTVHNSQSRQSFHSSKSFATSVISRISAGVARAMPWRKSKPLPQVPPVPRIPISVENPNPEAEVPLSGLATRASTLNDMLEKGYHPHHSLNSYYAANKDETQASGFTGLTSPGEMFRRPAPPNLSHSAAPGGEGSKRSRSKPLSSPNKRRYCIILAVFIIIAGVAVGAGVGVSLSRKDGGLPKCAGQNTGMSCDLDATCTCTSDSGSCNALAKSLADTIPLMNMAFNTSYTLSSAYSVLWQIHAVSSDNNCVTQALLIDAAPGVKYADSPRRTEWTRSALLWNLLKSQDTDAVKSMHDGISKAPWSSIAVDGAVEDKENKFAVTASGYTFNFASQTVSPTSVTYFNNGQPVDTQFRRVGGSALDALNRMYSYAFSSSKQQQNALSSYWTNILLQRIDDLPQFKSAIISSSILIPFDATSTSLTSLMSNDSNSPFPPPLSCYSGLNQSVMDRIGLVEQGIFGLSAPSAASRLDTSCFPDRPIYGVLDVLRLRLPFIDSRTGTAKQAAVLRRDAGSRAVLYSGELLSPFPLSSNSTPFILNPREHGTTNNVNHVILNYLTSISDTNLARDLVKFVMNSNRDAPPSSDSSIVQSLAGIPPIEVAIFGSVLGSDVSSVVSSFSTPSGTMFFGSREAQTMRQWSINALSSGGVRWVETALSTEVARDTTFDDSTFNDIWRAAATALETNASNVGVKNVTDSLRSTGKFSSS</sequence>
<keyword evidence="2" id="KW-0812">Transmembrane</keyword>
<feature type="compositionally biased region" description="Low complexity" evidence="1">
    <location>
        <begin position="86"/>
        <end position="100"/>
    </location>
</feature>
<dbReference type="Proteomes" id="UP001437256">
    <property type="component" value="Unassembled WGS sequence"/>
</dbReference>
<feature type="transmembrane region" description="Helical" evidence="2">
    <location>
        <begin position="461"/>
        <end position="484"/>
    </location>
</feature>
<evidence type="ECO:0000256" key="1">
    <source>
        <dbReference type="SAM" id="MobiDB-lite"/>
    </source>
</evidence>
<keyword evidence="2" id="KW-0472">Membrane</keyword>
<gene>
    <name evidence="3" type="ORF">AAF712_000989</name>
</gene>
<feature type="compositionally biased region" description="Polar residues" evidence="1">
    <location>
        <begin position="45"/>
        <end position="65"/>
    </location>
</feature>
<feature type="compositionally biased region" description="Low complexity" evidence="1">
    <location>
        <begin position="173"/>
        <end position="202"/>
    </location>
</feature>
<keyword evidence="4" id="KW-1185">Reference proteome</keyword>
<protein>
    <submittedName>
        <fullName evidence="3">Uncharacterized protein</fullName>
    </submittedName>
</protein>
<feature type="region of interest" description="Disordered" evidence="1">
    <location>
        <begin position="158"/>
        <end position="254"/>
    </location>
</feature>
<dbReference type="EMBL" id="JBBXMP010000002">
    <property type="protein sequence ID" value="KAL0072066.1"/>
    <property type="molecule type" value="Genomic_DNA"/>
</dbReference>
<comment type="caution">
    <text evidence="3">The sequence shown here is derived from an EMBL/GenBank/DDBJ whole genome shotgun (WGS) entry which is preliminary data.</text>
</comment>
<keyword evidence="2" id="KW-1133">Transmembrane helix</keyword>